<accession>A0A9Q4B0L5</accession>
<reference evidence="2" key="1">
    <citation type="submission" date="2020-06" db="EMBL/GenBank/DDBJ databases">
        <title>Insight into the genomes of haloalkaliphilic bacilli from Kenyan soda lakes.</title>
        <authorList>
            <person name="Mwirichia R."/>
            <person name="Villamizar G.C."/>
            <person name="Poehlein A."/>
            <person name="Mugweru J."/>
            <person name="Kipnyargis A."/>
            <person name="Kiplimo D."/>
            <person name="Orwa P."/>
            <person name="Daniel R."/>
        </authorList>
    </citation>
    <scope>NUCLEOTIDE SEQUENCE</scope>
    <source>
        <strain evidence="2">B1096_S55</strain>
    </source>
</reference>
<feature type="transmembrane region" description="Helical" evidence="1">
    <location>
        <begin position="6"/>
        <end position="27"/>
    </location>
</feature>
<evidence type="ECO:0000313" key="3">
    <source>
        <dbReference type="Proteomes" id="UP001057753"/>
    </source>
</evidence>
<keyword evidence="1" id="KW-0472">Membrane</keyword>
<organism evidence="2 3">
    <name type="scientific">Salipaludibacillus agaradhaerens</name>
    <name type="common">Bacillus agaradhaerens</name>
    <dbReference type="NCBI Taxonomy" id="76935"/>
    <lineage>
        <taxon>Bacteria</taxon>
        <taxon>Bacillati</taxon>
        <taxon>Bacillota</taxon>
        <taxon>Bacilli</taxon>
        <taxon>Bacillales</taxon>
        <taxon>Bacillaceae</taxon>
    </lineage>
</organism>
<keyword evidence="1" id="KW-0812">Transmembrane</keyword>
<keyword evidence="3" id="KW-1185">Reference proteome</keyword>
<gene>
    <name evidence="2" type="ORF">HXA33_06415</name>
</gene>
<dbReference type="Proteomes" id="UP001057753">
    <property type="component" value="Unassembled WGS sequence"/>
</dbReference>
<dbReference type="EMBL" id="JABXYM010000001">
    <property type="protein sequence ID" value="MCR6096178.1"/>
    <property type="molecule type" value="Genomic_DNA"/>
</dbReference>
<dbReference type="AlphaFoldDB" id="A0A9Q4B0L5"/>
<dbReference type="RefSeq" id="WP_169837482.1">
    <property type="nucleotide sequence ID" value="NZ_JABXYM010000001.1"/>
</dbReference>
<evidence type="ECO:0008006" key="4">
    <source>
        <dbReference type="Google" id="ProtNLM"/>
    </source>
</evidence>
<name>A0A9Q4B0L5_SALAG</name>
<comment type="caution">
    <text evidence="2">The sequence shown here is derived from an EMBL/GenBank/DDBJ whole genome shotgun (WGS) entry which is preliminary data.</text>
</comment>
<evidence type="ECO:0000256" key="1">
    <source>
        <dbReference type="SAM" id="Phobius"/>
    </source>
</evidence>
<proteinExistence type="predicted"/>
<protein>
    <recommendedName>
        <fullName evidence="4">DUF4083 domain-containing protein</fullName>
    </recommendedName>
</protein>
<keyword evidence="1" id="KW-1133">Transmembrane helix</keyword>
<evidence type="ECO:0000313" key="2">
    <source>
        <dbReference type="EMBL" id="MCR6096178.1"/>
    </source>
</evidence>
<sequence>MEMINVLYQLVAFGLVLGVLFVVVIVVRDYLRIKRKVKNLETKFDNFLKHRSER</sequence>